<dbReference type="InterPro" id="IPR035952">
    <property type="entry name" value="Rhomboid-like_sf"/>
</dbReference>
<proteinExistence type="inferred from homology"/>
<evidence type="ECO:0000256" key="5">
    <source>
        <dbReference type="ARBA" id="ARBA00022989"/>
    </source>
</evidence>
<dbReference type="GO" id="GO:0004252">
    <property type="term" value="F:serine-type endopeptidase activity"/>
    <property type="evidence" value="ECO:0007669"/>
    <property type="project" value="InterPro"/>
</dbReference>
<keyword evidence="5 7" id="KW-1133">Transmembrane helix</keyword>
<comment type="caution">
    <text evidence="9">The sequence shown here is derived from an EMBL/GenBank/DDBJ whole genome shotgun (WGS) entry which is preliminary data.</text>
</comment>
<feature type="transmembrane region" description="Helical" evidence="7">
    <location>
        <begin position="75"/>
        <end position="96"/>
    </location>
</feature>
<dbReference type="InterPro" id="IPR022764">
    <property type="entry name" value="Peptidase_S54_rhomboid_dom"/>
</dbReference>
<dbReference type="PANTHER" id="PTHR43731">
    <property type="entry name" value="RHOMBOID PROTEASE"/>
    <property type="match status" value="1"/>
</dbReference>
<evidence type="ECO:0000256" key="7">
    <source>
        <dbReference type="SAM" id="Phobius"/>
    </source>
</evidence>
<protein>
    <submittedName>
        <fullName evidence="9">Rhomboid family intramembrane serine protease</fullName>
    </submittedName>
</protein>
<evidence type="ECO:0000313" key="10">
    <source>
        <dbReference type="Proteomes" id="UP000600774"/>
    </source>
</evidence>
<keyword evidence="3 7" id="KW-0812">Transmembrane</keyword>
<name>A0A832S898_9EURY</name>
<feature type="domain" description="Peptidase S54 rhomboid" evidence="8">
    <location>
        <begin position="69"/>
        <end position="210"/>
    </location>
</feature>
<dbReference type="Pfam" id="PF01694">
    <property type="entry name" value="Rhomboid"/>
    <property type="match status" value="1"/>
</dbReference>
<dbReference type="PANTHER" id="PTHR43731:SF14">
    <property type="entry name" value="PRESENILIN-ASSOCIATED RHOMBOID-LIKE PROTEIN, MITOCHONDRIAL"/>
    <property type="match status" value="1"/>
</dbReference>
<comment type="similarity">
    <text evidence="2">Belongs to the peptidase S54 family.</text>
</comment>
<dbReference type="OMA" id="IYGMKAK"/>
<feature type="transmembrane region" description="Helical" evidence="7">
    <location>
        <begin position="33"/>
        <end position="55"/>
    </location>
</feature>
<evidence type="ECO:0000256" key="2">
    <source>
        <dbReference type="ARBA" id="ARBA00009045"/>
    </source>
</evidence>
<dbReference type="AlphaFoldDB" id="A0A832S898"/>
<dbReference type="Proteomes" id="UP000600774">
    <property type="component" value="Unassembled WGS sequence"/>
</dbReference>
<feature type="transmembrane region" description="Helical" evidence="7">
    <location>
        <begin position="190"/>
        <end position="208"/>
    </location>
</feature>
<organism evidence="9 10">
    <name type="scientific">Methanosarcina acetivorans</name>
    <dbReference type="NCBI Taxonomy" id="2214"/>
    <lineage>
        <taxon>Archaea</taxon>
        <taxon>Methanobacteriati</taxon>
        <taxon>Methanobacteriota</taxon>
        <taxon>Stenosarchaea group</taxon>
        <taxon>Methanomicrobia</taxon>
        <taxon>Methanosarcinales</taxon>
        <taxon>Methanosarcinaceae</taxon>
        <taxon>Methanosarcina</taxon>
    </lineage>
</organism>
<evidence type="ECO:0000256" key="4">
    <source>
        <dbReference type="ARBA" id="ARBA00022801"/>
    </source>
</evidence>
<keyword evidence="9" id="KW-0645">Protease</keyword>
<evidence type="ECO:0000259" key="8">
    <source>
        <dbReference type="Pfam" id="PF01694"/>
    </source>
</evidence>
<dbReference type="GO" id="GO:0006508">
    <property type="term" value="P:proteolysis"/>
    <property type="evidence" value="ECO:0007669"/>
    <property type="project" value="UniProtKB-KW"/>
</dbReference>
<evidence type="ECO:0000256" key="3">
    <source>
        <dbReference type="ARBA" id="ARBA00022692"/>
    </source>
</evidence>
<evidence type="ECO:0000313" key="9">
    <source>
        <dbReference type="EMBL" id="HIH92993.1"/>
    </source>
</evidence>
<accession>A0A832S898</accession>
<keyword evidence="4" id="KW-0378">Hydrolase</keyword>
<gene>
    <name evidence="9" type="ORF">HA338_02785</name>
</gene>
<evidence type="ECO:0000256" key="1">
    <source>
        <dbReference type="ARBA" id="ARBA00004141"/>
    </source>
</evidence>
<feature type="transmembrane region" description="Helical" evidence="7">
    <location>
        <begin position="138"/>
        <end position="155"/>
    </location>
</feature>
<dbReference type="SMART" id="SM01160">
    <property type="entry name" value="DUF1751"/>
    <property type="match status" value="1"/>
</dbReference>
<reference evidence="9" key="1">
    <citation type="journal article" date="2020" name="bioRxiv">
        <title>A rank-normalized archaeal taxonomy based on genome phylogeny resolves widespread incomplete and uneven classifications.</title>
        <authorList>
            <person name="Rinke C."/>
            <person name="Chuvochina M."/>
            <person name="Mussig A.J."/>
            <person name="Chaumeil P.-A."/>
            <person name="Waite D.W."/>
            <person name="Whitman W.B."/>
            <person name="Parks D.H."/>
            <person name="Hugenholtz P."/>
        </authorList>
    </citation>
    <scope>NUCLEOTIDE SEQUENCE</scope>
    <source>
        <strain evidence="9">UBA8876</strain>
    </source>
</reference>
<comment type="subcellular location">
    <subcellularLocation>
        <location evidence="1">Membrane</location>
        <topology evidence="1">Multi-pass membrane protein</topology>
    </subcellularLocation>
</comment>
<evidence type="ECO:0000256" key="6">
    <source>
        <dbReference type="ARBA" id="ARBA00023136"/>
    </source>
</evidence>
<feature type="transmembrane region" description="Helical" evidence="7">
    <location>
        <begin position="162"/>
        <end position="184"/>
    </location>
</feature>
<dbReference type="InterPro" id="IPR050925">
    <property type="entry name" value="Rhomboid_protease_S54"/>
</dbReference>
<feature type="transmembrane region" description="Helical" evidence="7">
    <location>
        <begin position="108"/>
        <end position="126"/>
    </location>
</feature>
<dbReference type="SUPFAM" id="SSF144091">
    <property type="entry name" value="Rhomboid-like"/>
    <property type="match status" value="1"/>
</dbReference>
<dbReference type="EMBL" id="DUJU01000034">
    <property type="protein sequence ID" value="HIH92993.1"/>
    <property type="molecule type" value="Genomic_DNA"/>
</dbReference>
<dbReference type="Gene3D" id="1.20.1540.10">
    <property type="entry name" value="Rhomboid-like"/>
    <property type="match status" value="1"/>
</dbReference>
<dbReference type="GO" id="GO:0016020">
    <property type="term" value="C:membrane"/>
    <property type="evidence" value="ECO:0007669"/>
    <property type="project" value="UniProtKB-SubCell"/>
</dbReference>
<keyword evidence="6 7" id="KW-0472">Membrane</keyword>
<sequence length="226" mass="25573">MFDNDIPYESPYESRGGMTGRIKSSVSTSPSMAIIFLCVISFFLEMLPGIGPLYISAFQFDPGSLLARPWTLVTYIFLHTGLWHLFFNMLVLYFFGTALERRVGNKQLLGIFFTAGVLSAIGYAFLSRPIFNIYPGPMVGASGAIYGVFAALTVLEPNIKVYVYFVPMRLKHALLLFAVFDFLMVNSSDMIAHTAHLSGLFVGLYMGFRMKKIHEKYMRSRYDGRW</sequence>